<keyword evidence="1" id="KW-1133">Transmembrane helix</keyword>
<dbReference type="GO" id="GO:0051539">
    <property type="term" value="F:4 iron, 4 sulfur cluster binding"/>
    <property type="evidence" value="ECO:0007669"/>
    <property type="project" value="TreeGrafter"/>
</dbReference>
<dbReference type="Proteomes" id="UP000515913">
    <property type="component" value="Chromosome"/>
</dbReference>
<keyword evidence="3" id="KW-0456">Lyase</keyword>
<evidence type="ECO:0000259" key="2">
    <source>
        <dbReference type="Pfam" id="PF01048"/>
    </source>
</evidence>
<dbReference type="RefSeq" id="WP_176837672.1">
    <property type="nucleotide sequence ID" value="NZ_CP060637.1"/>
</dbReference>
<dbReference type="AlphaFoldDB" id="A0A7G9GW50"/>
<dbReference type="PANTHER" id="PTHR37822:SF2">
    <property type="entry name" value="SPORE PHOTOPRODUCT LYASE"/>
    <property type="match status" value="1"/>
</dbReference>
<reference evidence="3 4" key="1">
    <citation type="submission" date="2020-08" db="EMBL/GenBank/DDBJ databases">
        <authorList>
            <person name="Liu C."/>
            <person name="Sun Q."/>
        </authorList>
    </citation>
    <scope>NUCLEOTIDE SEQUENCE [LARGE SCALE GENOMIC DNA]</scope>
    <source>
        <strain evidence="3 4">NSJ-57</strain>
    </source>
</reference>
<evidence type="ECO:0000256" key="1">
    <source>
        <dbReference type="SAM" id="Phobius"/>
    </source>
</evidence>
<gene>
    <name evidence="3" type="ORF">H9Q81_08950</name>
</gene>
<feature type="transmembrane region" description="Helical" evidence="1">
    <location>
        <begin position="38"/>
        <end position="58"/>
    </location>
</feature>
<dbReference type="SUPFAM" id="SSF53167">
    <property type="entry name" value="Purine and uridine phosphorylases"/>
    <property type="match status" value="1"/>
</dbReference>
<dbReference type="GO" id="GO:0003913">
    <property type="term" value="F:DNA photolyase activity"/>
    <property type="evidence" value="ECO:0007669"/>
    <property type="project" value="TreeGrafter"/>
</dbReference>
<dbReference type="Gene3D" id="3.40.50.1580">
    <property type="entry name" value="Nucleoside phosphorylase domain"/>
    <property type="match status" value="1"/>
</dbReference>
<dbReference type="Pfam" id="PF01048">
    <property type="entry name" value="PNP_UDP_1"/>
    <property type="match status" value="1"/>
</dbReference>
<keyword evidence="1" id="KW-0812">Transmembrane</keyword>
<keyword evidence="1" id="KW-0472">Membrane</keyword>
<organism evidence="3 4">
    <name type="scientific">Fusobacterium hominis</name>
    <dbReference type="NCBI Taxonomy" id="2764326"/>
    <lineage>
        <taxon>Bacteria</taxon>
        <taxon>Fusobacteriati</taxon>
        <taxon>Fusobacteriota</taxon>
        <taxon>Fusobacteriia</taxon>
        <taxon>Fusobacteriales</taxon>
        <taxon>Fusobacteriaceae</taxon>
        <taxon>Fusobacterium</taxon>
    </lineage>
</organism>
<keyword evidence="4" id="KW-1185">Reference proteome</keyword>
<name>A0A7G9GW50_9FUSO</name>
<evidence type="ECO:0000313" key="3">
    <source>
        <dbReference type="EMBL" id="QNM15032.1"/>
    </source>
</evidence>
<dbReference type="PANTHER" id="PTHR37822">
    <property type="entry name" value="SPORE PHOTOPRODUCT LYASE-RELATED"/>
    <property type="match status" value="1"/>
</dbReference>
<feature type="domain" description="Nucleoside phosphorylase" evidence="2">
    <location>
        <begin position="4"/>
        <end position="100"/>
    </location>
</feature>
<dbReference type="GO" id="GO:1904047">
    <property type="term" value="F:S-adenosyl-L-methionine binding"/>
    <property type="evidence" value="ECO:0007669"/>
    <property type="project" value="TreeGrafter"/>
</dbReference>
<proteinExistence type="predicted"/>
<accession>A0A7G9GW50</accession>
<dbReference type="GO" id="GO:0042601">
    <property type="term" value="C:endospore-forming forespore"/>
    <property type="evidence" value="ECO:0007669"/>
    <property type="project" value="TreeGrafter"/>
</dbReference>
<dbReference type="InterPro" id="IPR000845">
    <property type="entry name" value="Nucleoside_phosphorylase_d"/>
</dbReference>
<dbReference type="EMBL" id="CP060637">
    <property type="protein sequence ID" value="QNM15032.1"/>
    <property type="molecule type" value="Genomic_DNA"/>
</dbReference>
<evidence type="ECO:0000313" key="4">
    <source>
        <dbReference type="Proteomes" id="UP000515913"/>
    </source>
</evidence>
<dbReference type="InterPro" id="IPR035994">
    <property type="entry name" value="Nucleoside_phosphorylase_sf"/>
</dbReference>
<dbReference type="GO" id="GO:0009116">
    <property type="term" value="P:nucleoside metabolic process"/>
    <property type="evidence" value="ECO:0007669"/>
    <property type="project" value="InterPro"/>
</dbReference>
<protein>
    <submittedName>
        <fullName evidence="3">Spore photoproduct lyase</fullName>
    </submittedName>
</protein>
<dbReference type="KEGG" id="fho:H9Q81_08950"/>
<sequence>MIYIAVAMASEAQEIIKFYNLKKDNTIKKFQVFKNSEVTLIITGIGVVNSLIAITYLLTTEDINSRDIFINLGIAGAKSREKYEIGDVVIANKILDRGNNIEIYPDMIFEHQFKEGSLQSFSHVVKDEKEVETDMVDMEGAAVKAAALFMETSRIFVIKIISDYLFNVDNNIDVQLLLKNNISQISDWIYKVASYNQNFEIEYEDYEREIIEKFILKMNLTESMKSSFLSNIKYYKLSDGDIYSLLNKYMNLEIKAKKEVKKILDEINKQIIK</sequence>
<dbReference type="InterPro" id="IPR049539">
    <property type="entry name" value="SPL"/>
</dbReference>